<evidence type="ECO:0000313" key="2">
    <source>
        <dbReference type="Proteomes" id="UP000002487"/>
    </source>
</evidence>
<dbReference type="PANTHER" id="PTHR34614:SF2">
    <property type="entry name" value="TRANSPOSASE IS4-LIKE DOMAIN-CONTAINING PROTEIN"/>
    <property type="match status" value="1"/>
</dbReference>
<dbReference type="PhylomeDB" id="Q8TKR1"/>
<name>Q8TKR1_METAC</name>
<protein>
    <submittedName>
        <fullName evidence="1">Uncharacterized protein</fullName>
    </submittedName>
</protein>
<accession>Q8TKR1</accession>
<dbReference type="InParanoid" id="Q8TKR1"/>
<dbReference type="KEGG" id="mac:MA_3337"/>
<keyword evidence="2" id="KW-1185">Reference proteome</keyword>
<gene>
    <name evidence="1" type="ordered locus">MA_3337</name>
</gene>
<reference evidence="1 2" key="1">
    <citation type="journal article" date="2002" name="Genome Res.">
        <title>The genome of Methanosarcina acetivorans reveals extensive metabolic and physiological diversity.</title>
        <authorList>
            <person name="Galagan J.E."/>
            <person name="Nusbaum C."/>
            <person name="Roy A."/>
            <person name="Endrizzi M.G."/>
            <person name="Macdonald P."/>
            <person name="FitzHugh W."/>
            <person name="Calvo S."/>
            <person name="Engels R."/>
            <person name="Smirnov S."/>
            <person name="Atnoor D."/>
            <person name="Brown A."/>
            <person name="Allen N."/>
            <person name="Naylor J."/>
            <person name="Stange-Thomann N."/>
            <person name="DeArellano K."/>
            <person name="Johnson R."/>
            <person name="Linton L."/>
            <person name="McEwan P."/>
            <person name="McKernan K."/>
            <person name="Talamas J."/>
            <person name="Tirrell A."/>
            <person name="Ye W."/>
            <person name="Zimmer A."/>
            <person name="Barber R.D."/>
            <person name="Cann I."/>
            <person name="Graham D.E."/>
            <person name="Grahame D.A."/>
            <person name="Guss A."/>
            <person name="Hedderich R."/>
            <person name="Ingram-Smith C."/>
            <person name="Kuettner C.H."/>
            <person name="Krzycki J.A."/>
            <person name="Leigh J.A."/>
            <person name="Li W."/>
            <person name="Liu J."/>
            <person name="Mukhopadhyay B."/>
            <person name="Reeve J.N."/>
            <person name="Smith K."/>
            <person name="Springer T.A."/>
            <person name="Umayam L.A."/>
            <person name="White O."/>
            <person name="White R.H."/>
            <person name="de Macario E.C."/>
            <person name="Ferry J.G."/>
            <person name="Jarrell K.F."/>
            <person name="Jing H."/>
            <person name="Macario A.J.L."/>
            <person name="Paulsen I."/>
            <person name="Pritchett M."/>
            <person name="Sowers K.R."/>
            <person name="Swanson R.V."/>
            <person name="Zinder S.H."/>
            <person name="Lander E."/>
            <person name="Metcalf W.W."/>
            <person name="Birren B."/>
        </authorList>
    </citation>
    <scope>NUCLEOTIDE SEQUENCE [LARGE SCALE GENOMIC DNA]</scope>
    <source>
        <strain evidence="2">ATCC 35395 / DSM 2834 / JCM 12185 / C2A</strain>
    </source>
</reference>
<evidence type="ECO:0000313" key="1">
    <source>
        <dbReference type="EMBL" id="AAM06706.1"/>
    </source>
</evidence>
<organism evidence="1 2">
    <name type="scientific">Methanosarcina acetivorans (strain ATCC 35395 / DSM 2834 / JCM 12185 / C2A)</name>
    <dbReference type="NCBI Taxonomy" id="188937"/>
    <lineage>
        <taxon>Archaea</taxon>
        <taxon>Methanobacteriati</taxon>
        <taxon>Methanobacteriota</taxon>
        <taxon>Stenosarchaea group</taxon>
        <taxon>Methanomicrobia</taxon>
        <taxon>Methanosarcinales</taxon>
        <taxon>Methanosarcinaceae</taxon>
        <taxon>Methanosarcina</taxon>
    </lineage>
</organism>
<dbReference type="EMBL" id="AE010299">
    <property type="protein sequence ID" value="AAM06706.1"/>
    <property type="molecule type" value="Genomic_DNA"/>
</dbReference>
<dbReference type="EnsemblBacteria" id="AAM06706">
    <property type="protein sequence ID" value="AAM06706"/>
    <property type="gene ID" value="MA_3337"/>
</dbReference>
<dbReference type="Proteomes" id="UP000002487">
    <property type="component" value="Chromosome"/>
</dbReference>
<dbReference type="AlphaFoldDB" id="Q8TKR1"/>
<dbReference type="HOGENOM" id="CLU_096709_0_0_2"/>
<dbReference type="PANTHER" id="PTHR34614">
    <property type="match status" value="1"/>
</dbReference>
<sequence>MTYLTSMKLNSSDDKIIEKFDVTKAEQIDSEKGIYGIKIVKPNSIKYFYFSESLQEKQLEAKARTVLKKLQEAKEIQEIIVKNKKLPKKFRINNELIEIDYSFKTKLEELSDDEAIELLKSSIINGREGFFCLKSDKNLTLEKALEIYREKDSTEKIFNSLKNEIQIKPLRVWSENSIHGAIILLSAGRH</sequence>
<proteinExistence type="predicted"/>